<gene>
    <name evidence="2" type="ORF">GCM10010982_25020</name>
</gene>
<keyword evidence="1" id="KW-0812">Transmembrane</keyword>
<evidence type="ECO:0000313" key="2">
    <source>
        <dbReference type="EMBL" id="GGO70754.1"/>
    </source>
</evidence>
<evidence type="ECO:0000256" key="1">
    <source>
        <dbReference type="SAM" id="Phobius"/>
    </source>
</evidence>
<evidence type="ECO:0000313" key="3">
    <source>
        <dbReference type="Proteomes" id="UP000606935"/>
    </source>
</evidence>
<organism evidence="2 3">
    <name type="scientific">Bowmanella pacifica</name>
    <dbReference type="NCBI Taxonomy" id="502051"/>
    <lineage>
        <taxon>Bacteria</taxon>
        <taxon>Pseudomonadati</taxon>
        <taxon>Pseudomonadota</taxon>
        <taxon>Gammaproteobacteria</taxon>
        <taxon>Alteromonadales</taxon>
        <taxon>Alteromonadaceae</taxon>
        <taxon>Bowmanella</taxon>
    </lineage>
</organism>
<sequence length="172" mass="19258">MLWEFVATLVAGIGAAGIALIIGKLSKNKSPKWLIPVFAGLGMLGFQVQAEYNWFSHQASLLPQGVKVVRSVDEQAWYRPWSFVWPQTVRFMAVDTKNVATNNMHADWLMIDLYLFERRMAAKRVTQVLSCQAQAMAPFSDKLSAPDARQGVSRDWVKLASDDPLLALLCSE</sequence>
<reference evidence="2" key="2">
    <citation type="submission" date="2020-09" db="EMBL/GenBank/DDBJ databases">
        <authorList>
            <person name="Sun Q."/>
            <person name="Zhou Y."/>
        </authorList>
    </citation>
    <scope>NUCLEOTIDE SEQUENCE</scope>
    <source>
        <strain evidence="2">CGMCC 1.7086</strain>
    </source>
</reference>
<keyword evidence="1" id="KW-1133">Transmembrane helix</keyword>
<dbReference type="EMBL" id="BMLS01000003">
    <property type="protein sequence ID" value="GGO70754.1"/>
    <property type="molecule type" value="Genomic_DNA"/>
</dbReference>
<keyword evidence="1" id="KW-0472">Membrane</keyword>
<reference evidence="2" key="1">
    <citation type="journal article" date="2014" name="Int. J. Syst. Evol. Microbiol.">
        <title>Complete genome sequence of Corynebacterium casei LMG S-19264T (=DSM 44701T), isolated from a smear-ripened cheese.</title>
        <authorList>
            <consortium name="US DOE Joint Genome Institute (JGI-PGF)"/>
            <person name="Walter F."/>
            <person name="Albersmeier A."/>
            <person name="Kalinowski J."/>
            <person name="Ruckert C."/>
        </authorList>
    </citation>
    <scope>NUCLEOTIDE SEQUENCE</scope>
    <source>
        <strain evidence="2">CGMCC 1.7086</strain>
    </source>
</reference>
<name>A0A917YZP4_9ALTE</name>
<proteinExistence type="predicted"/>
<dbReference type="Proteomes" id="UP000606935">
    <property type="component" value="Unassembled WGS sequence"/>
</dbReference>
<feature type="transmembrane region" description="Helical" evidence="1">
    <location>
        <begin position="6"/>
        <end position="26"/>
    </location>
</feature>
<dbReference type="AlphaFoldDB" id="A0A917YZP4"/>
<accession>A0A917YZP4</accession>
<protein>
    <submittedName>
        <fullName evidence="2">Uncharacterized protein</fullName>
    </submittedName>
</protein>
<comment type="caution">
    <text evidence="2">The sequence shown here is derived from an EMBL/GenBank/DDBJ whole genome shotgun (WGS) entry which is preliminary data.</text>
</comment>
<keyword evidence="3" id="KW-1185">Reference proteome</keyword>
<dbReference type="RefSeq" id="WP_188695493.1">
    <property type="nucleotide sequence ID" value="NZ_BMLS01000003.1"/>
</dbReference>